<keyword evidence="6" id="KW-0119">Carbohydrate metabolism</keyword>
<keyword evidence="3 9" id="KW-0378">Hydrolase</keyword>
<dbReference type="InterPro" id="IPR001722">
    <property type="entry name" value="Glyco_hydro_7"/>
</dbReference>
<evidence type="ECO:0000256" key="2">
    <source>
        <dbReference type="ARBA" id="ARBA00006044"/>
    </source>
</evidence>
<keyword evidence="8 9" id="KW-0624">Polysaccharide degradation</keyword>
<reference evidence="11" key="2">
    <citation type="submission" date="2015-01" db="EMBL/GenBank/DDBJ databases">
        <title>Evolutionary Origins and Diversification of the Mycorrhizal Mutualists.</title>
        <authorList>
            <consortium name="DOE Joint Genome Institute"/>
            <consortium name="Mycorrhizal Genomics Consortium"/>
            <person name="Kohler A."/>
            <person name="Kuo A."/>
            <person name="Nagy L.G."/>
            <person name="Floudas D."/>
            <person name="Copeland A."/>
            <person name="Barry K.W."/>
            <person name="Cichocki N."/>
            <person name="Veneault-Fourrey C."/>
            <person name="LaButti K."/>
            <person name="Lindquist E.A."/>
            <person name="Lipzen A."/>
            <person name="Lundell T."/>
            <person name="Morin E."/>
            <person name="Murat C."/>
            <person name="Riley R."/>
            <person name="Ohm R."/>
            <person name="Sun H."/>
            <person name="Tunlid A."/>
            <person name="Henrissat B."/>
            <person name="Grigoriev I.V."/>
            <person name="Hibbett D.S."/>
            <person name="Martin F."/>
        </authorList>
    </citation>
    <scope>NUCLEOTIDE SEQUENCE [LARGE SCALE GENOMIC DNA]</scope>
    <source>
        <strain evidence="11">Zn</strain>
    </source>
</reference>
<dbReference type="PANTHER" id="PTHR33753">
    <property type="entry name" value="1,4-BETA-D-GLUCAN CELLOBIOHYDROLASE B"/>
    <property type="match status" value="1"/>
</dbReference>
<dbReference type="SUPFAM" id="SSF49899">
    <property type="entry name" value="Concanavalin A-like lectins/glucanases"/>
    <property type="match status" value="1"/>
</dbReference>
<sequence>LAPHTCNITGLYRCEGGDCTASGVCDKPGCSYNPYSVGNHGFYGFRKSVDSHRPFTVLTRFPMGLDGLVGSIECFYVQDRKVFPNPVTNSTTLPAVNVIDDDYCKAAGATAYNRLGATAGIGEAMDRGMVLCMSVWWDESGGNMGWLDQNGAGPCNKIEGSPAVIRQNQPDARVTFSNIRWGEIGST</sequence>
<dbReference type="InParanoid" id="A0A0C3CS73"/>
<evidence type="ECO:0000256" key="7">
    <source>
        <dbReference type="ARBA" id="ARBA00023295"/>
    </source>
</evidence>
<evidence type="ECO:0000256" key="1">
    <source>
        <dbReference type="ARBA" id="ARBA00000966"/>
    </source>
</evidence>
<gene>
    <name evidence="10" type="ORF">OIDMADRAFT_68785</name>
</gene>
<evidence type="ECO:0000256" key="6">
    <source>
        <dbReference type="ARBA" id="ARBA00023277"/>
    </source>
</evidence>
<dbReference type="GO" id="GO:0030245">
    <property type="term" value="P:cellulose catabolic process"/>
    <property type="evidence" value="ECO:0007669"/>
    <property type="project" value="UniProtKB-KW"/>
</dbReference>
<evidence type="ECO:0000256" key="8">
    <source>
        <dbReference type="ARBA" id="ARBA00023326"/>
    </source>
</evidence>
<dbReference type="InterPro" id="IPR037019">
    <property type="entry name" value="Glyco_hydro_7_sf"/>
</dbReference>
<proteinExistence type="inferred from homology"/>
<dbReference type="PANTHER" id="PTHR33753:SF1">
    <property type="entry name" value="ENDO-BETA-1,4-GLUCANASE CELB"/>
    <property type="match status" value="1"/>
</dbReference>
<organism evidence="10 11">
    <name type="scientific">Oidiodendron maius (strain Zn)</name>
    <dbReference type="NCBI Taxonomy" id="913774"/>
    <lineage>
        <taxon>Eukaryota</taxon>
        <taxon>Fungi</taxon>
        <taxon>Dikarya</taxon>
        <taxon>Ascomycota</taxon>
        <taxon>Pezizomycotina</taxon>
        <taxon>Leotiomycetes</taxon>
        <taxon>Leotiomycetes incertae sedis</taxon>
        <taxon>Myxotrichaceae</taxon>
        <taxon>Oidiodendron</taxon>
    </lineage>
</organism>
<dbReference type="InterPro" id="IPR013320">
    <property type="entry name" value="ConA-like_dom_sf"/>
</dbReference>
<dbReference type="PRINTS" id="PR00734">
    <property type="entry name" value="GLHYDRLASE7"/>
</dbReference>
<dbReference type="AlphaFoldDB" id="A0A0C3CS73"/>
<keyword evidence="7 9" id="KW-0326">Glycosidase</keyword>
<evidence type="ECO:0000313" key="11">
    <source>
        <dbReference type="Proteomes" id="UP000054321"/>
    </source>
</evidence>
<dbReference type="EMBL" id="KN832925">
    <property type="protein sequence ID" value="KIM92527.1"/>
    <property type="molecule type" value="Genomic_DNA"/>
</dbReference>
<evidence type="ECO:0000256" key="5">
    <source>
        <dbReference type="ARBA" id="ARBA00023180"/>
    </source>
</evidence>
<evidence type="ECO:0000313" key="10">
    <source>
        <dbReference type="EMBL" id="KIM92527.1"/>
    </source>
</evidence>
<dbReference type="Pfam" id="PF00840">
    <property type="entry name" value="Glyco_hydro_7"/>
    <property type="match status" value="1"/>
</dbReference>
<feature type="non-terminal residue" evidence="10">
    <location>
        <position position="1"/>
    </location>
</feature>
<comment type="similarity">
    <text evidence="2 9">Belongs to the glycosyl hydrolase 7 (cellulase C) family.</text>
</comment>
<comment type="catalytic activity">
    <reaction evidence="1">
        <text>Endohydrolysis of (1-&gt;4)-beta-D-glucosidic linkages in cellulose, lichenin and cereal beta-D-glucans.</text>
        <dbReference type="EC" id="3.2.1.4"/>
    </reaction>
</comment>
<feature type="non-terminal residue" evidence="10">
    <location>
        <position position="187"/>
    </location>
</feature>
<reference evidence="10 11" key="1">
    <citation type="submission" date="2014-04" db="EMBL/GenBank/DDBJ databases">
        <authorList>
            <consortium name="DOE Joint Genome Institute"/>
            <person name="Kuo A."/>
            <person name="Martino E."/>
            <person name="Perotto S."/>
            <person name="Kohler A."/>
            <person name="Nagy L.G."/>
            <person name="Floudas D."/>
            <person name="Copeland A."/>
            <person name="Barry K.W."/>
            <person name="Cichocki N."/>
            <person name="Veneault-Fourrey C."/>
            <person name="LaButti K."/>
            <person name="Lindquist E.A."/>
            <person name="Lipzen A."/>
            <person name="Lundell T."/>
            <person name="Morin E."/>
            <person name="Murat C."/>
            <person name="Sun H."/>
            <person name="Tunlid A."/>
            <person name="Henrissat B."/>
            <person name="Grigoriev I.V."/>
            <person name="Hibbett D.S."/>
            <person name="Martin F."/>
            <person name="Nordberg H.P."/>
            <person name="Cantor M.N."/>
            <person name="Hua S.X."/>
        </authorList>
    </citation>
    <scope>NUCLEOTIDE SEQUENCE [LARGE SCALE GENOMIC DNA]</scope>
    <source>
        <strain evidence="10 11">Zn</strain>
    </source>
</reference>
<evidence type="ECO:0000256" key="3">
    <source>
        <dbReference type="ARBA" id="ARBA00022801"/>
    </source>
</evidence>
<dbReference type="STRING" id="913774.A0A0C3CS73"/>
<evidence type="ECO:0000256" key="4">
    <source>
        <dbReference type="ARBA" id="ARBA00023001"/>
    </source>
</evidence>
<keyword evidence="5" id="KW-0325">Glycoprotein</keyword>
<dbReference type="Proteomes" id="UP000054321">
    <property type="component" value="Unassembled WGS sequence"/>
</dbReference>
<dbReference type="OrthoDB" id="412382at2759"/>
<accession>A0A0C3CS73</accession>
<dbReference type="Gene3D" id="2.70.100.10">
    <property type="entry name" value="Glycoside hydrolase, family 7, domain"/>
    <property type="match status" value="1"/>
</dbReference>
<evidence type="ECO:0000256" key="9">
    <source>
        <dbReference type="RuleBase" id="RU361164"/>
    </source>
</evidence>
<keyword evidence="4 9" id="KW-0136">Cellulose degradation</keyword>
<dbReference type="HOGENOM" id="CLU_020817_2_0_1"/>
<dbReference type="GO" id="GO:0008810">
    <property type="term" value="F:cellulase activity"/>
    <property type="evidence" value="ECO:0007669"/>
    <property type="project" value="UniProtKB-EC"/>
</dbReference>
<name>A0A0C3CS73_OIDMZ</name>
<keyword evidence="11" id="KW-1185">Reference proteome</keyword>
<dbReference type="EC" id="3.2.1.-" evidence="9"/>
<protein>
    <recommendedName>
        <fullName evidence="9">Glucanase</fullName>
        <ecNumber evidence="9">3.2.1.-</ecNumber>
    </recommendedName>
</protein>